<dbReference type="EMBL" id="CP046377">
    <property type="protein sequence ID" value="QHQ22851.1"/>
    <property type="molecule type" value="Genomic_DNA"/>
</dbReference>
<feature type="transmembrane region" description="Helical" evidence="1">
    <location>
        <begin position="44"/>
        <end position="63"/>
    </location>
</feature>
<evidence type="ECO:0008006" key="4">
    <source>
        <dbReference type="Google" id="ProtNLM"/>
    </source>
</evidence>
<evidence type="ECO:0000313" key="3">
    <source>
        <dbReference type="Proteomes" id="UP000464054"/>
    </source>
</evidence>
<reference evidence="3" key="1">
    <citation type="submission" date="2019-11" db="EMBL/GenBank/DDBJ databases">
        <authorList>
            <person name="Jee S."/>
        </authorList>
    </citation>
    <scope>NUCLEOTIDE SEQUENCE [LARGE SCALE GENOMIC DNA]</scope>
    <source>
        <strain evidence="3">PZ1</strain>
    </source>
</reference>
<accession>A0AAP9ICX3</accession>
<evidence type="ECO:0000256" key="1">
    <source>
        <dbReference type="SAM" id="Phobius"/>
    </source>
</evidence>
<evidence type="ECO:0000313" key="2">
    <source>
        <dbReference type="EMBL" id="QHQ22851.1"/>
    </source>
</evidence>
<organism evidence="2 3">
    <name type="scientific">Pectobacterium parvum</name>
    <dbReference type="NCBI Taxonomy" id="2778550"/>
    <lineage>
        <taxon>Bacteria</taxon>
        <taxon>Pseudomonadati</taxon>
        <taxon>Pseudomonadota</taxon>
        <taxon>Gammaproteobacteria</taxon>
        <taxon>Enterobacterales</taxon>
        <taxon>Pectobacteriaceae</taxon>
        <taxon>Pectobacterium</taxon>
    </lineage>
</organism>
<name>A0AAP9ICX3_9GAMM</name>
<dbReference type="Proteomes" id="UP000464054">
    <property type="component" value="Chromosome"/>
</dbReference>
<keyword evidence="1" id="KW-1133">Transmembrane helix</keyword>
<keyword evidence="1" id="KW-0472">Membrane</keyword>
<keyword evidence="1" id="KW-0812">Transmembrane</keyword>
<protein>
    <recommendedName>
        <fullName evidence="4">Phage abortive infection protein</fullName>
    </recommendedName>
</protein>
<sequence length="248" mass="28948">MLKTLCLALIIVVWGLYSLNFGVSYLSTQGADVWGQFGDFMGGVLNPILSFISICLLIHSVRLQLQSNQALMHELKRQEKLENYKKFEMRFFSLIEAQESNFDKLRIAIDDAPHNNELQHENTPEETSLIQYKSGNAVTYIDDSLSLLVNGGIEKERICEWLEDLDVDEHFFSLARRFYLPLKLINDKVEENEREEQYELLINLTDEKLLTIIVILCSYFEWDNLNYIKNSKILKQANMDNYVSNYLK</sequence>
<dbReference type="RefSeq" id="WP_052510498.1">
    <property type="nucleotide sequence ID" value="NZ_CP046377.1"/>
</dbReference>
<proteinExistence type="predicted"/>
<dbReference type="AlphaFoldDB" id="A0AAP9ICX3"/>
<gene>
    <name evidence="2" type="ORF">GMX10_01145</name>
</gene>